<sequence length="376" mass="41119">MLVLHCPVLLVCAVLASSSPSFSLCPPLLPSFPPLSLPLPLPLSPLSPVSHLSPSLPSLLSFLSPLSPLSSSPPSPPSPLLSPLLSLSLSRMMARHYRLSRFISVSYSISSSPFSNYLFFLPYHLLFSTSLLSFFLASAPLSPPSLFPLPSILHQSFLFLSPLFPLPFHPSSISPLLLPLSLPLPFPSFHNLSFSPPSLSHFLSILHQSFLSHPSLSIFSSISPFLPSLSPSSINPSFFLLSSLFSIPPSIHPLLLPLSLPIPPFQFLHPIHPFSLLSLPLPFYPVCHHPSFLTSPSLSILHQSLLFSSSLSLHLSLSILSINPSFSPLSLSILHPPSIHPLLLPLSLPTFPLSILHQFFLPFFHPIIFTCEIWIS</sequence>
<reference evidence="2 3" key="2">
    <citation type="submission" date="2019-01" db="EMBL/GenBank/DDBJ databases">
        <title>The decoding of complex shrimp genome reveals the adaptation for benthos swimmer, frequently molting mechanism and breeding impact on genome.</title>
        <authorList>
            <person name="Sun Y."/>
            <person name="Gao Y."/>
            <person name="Yu Y."/>
        </authorList>
    </citation>
    <scope>NUCLEOTIDE SEQUENCE [LARGE SCALE GENOMIC DNA]</scope>
    <source>
        <tissue evidence="2">Muscle</tissue>
    </source>
</reference>
<keyword evidence="3" id="KW-1185">Reference proteome</keyword>
<proteinExistence type="predicted"/>
<accession>A0A3R7QJQ9</accession>
<name>A0A3R7QJQ9_PENVA</name>
<reference evidence="2 3" key="1">
    <citation type="submission" date="2018-04" db="EMBL/GenBank/DDBJ databases">
        <authorList>
            <person name="Zhang X."/>
            <person name="Yuan J."/>
            <person name="Li F."/>
            <person name="Xiang J."/>
        </authorList>
    </citation>
    <scope>NUCLEOTIDE SEQUENCE [LARGE SCALE GENOMIC DNA]</scope>
    <source>
        <tissue evidence="2">Muscle</tissue>
    </source>
</reference>
<feature type="signal peptide" evidence="1">
    <location>
        <begin position="1"/>
        <end position="18"/>
    </location>
</feature>
<gene>
    <name evidence="2" type="ORF">C7M84_000246</name>
</gene>
<evidence type="ECO:0000313" key="3">
    <source>
        <dbReference type="Proteomes" id="UP000283509"/>
    </source>
</evidence>
<evidence type="ECO:0000313" key="2">
    <source>
        <dbReference type="EMBL" id="ROT81006.1"/>
    </source>
</evidence>
<protein>
    <submittedName>
        <fullName evidence="2">Uncharacterized protein</fullName>
    </submittedName>
</protein>
<dbReference type="AlphaFoldDB" id="A0A3R7QJQ9"/>
<dbReference type="EMBL" id="QCYY01001037">
    <property type="protein sequence ID" value="ROT81006.1"/>
    <property type="molecule type" value="Genomic_DNA"/>
</dbReference>
<comment type="caution">
    <text evidence="2">The sequence shown here is derived from an EMBL/GenBank/DDBJ whole genome shotgun (WGS) entry which is preliminary data.</text>
</comment>
<organism evidence="2 3">
    <name type="scientific">Penaeus vannamei</name>
    <name type="common">Whiteleg shrimp</name>
    <name type="synonym">Litopenaeus vannamei</name>
    <dbReference type="NCBI Taxonomy" id="6689"/>
    <lineage>
        <taxon>Eukaryota</taxon>
        <taxon>Metazoa</taxon>
        <taxon>Ecdysozoa</taxon>
        <taxon>Arthropoda</taxon>
        <taxon>Crustacea</taxon>
        <taxon>Multicrustacea</taxon>
        <taxon>Malacostraca</taxon>
        <taxon>Eumalacostraca</taxon>
        <taxon>Eucarida</taxon>
        <taxon>Decapoda</taxon>
        <taxon>Dendrobranchiata</taxon>
        <taxon>Penaeoidea</taxon>
        <taxon>Penaeidae</taxon>
        <taxon>Penaeus</taxon>
    </lineage>
</organism>
<keyword evidence="1" id="KW-0732">Signal</keyword>
<feature type="chain" id="PRO_5018633854" evidence="1">
    <location>
        <begin position="19"/>
        <end position="376"/>
    </location>
</feature>
<dbReference type="Proteomes" id="UP000283509">
    <property type="component" value="Unassembled WGS sequence"/>
</dbReference>
<evidence type="ECO:0000256" key="1">
    <source>
        <dbReference type="SAM" id="SignalP"/>
    </source>
</evidence>